<gene>
    <name evidence="1" type="ORF">IE331_01655</name>
</gene>
<protein>
    <submittedName>
        <fullName evidence="1">MoaD/ThiS family protein</fullName>
    </submittedName>
</protein>
<evidence type="ECO:0000313" key="1">
    <source>
        <dbReference type="EMBL" id="MBD8868315.1"/>
    </source>
</evidence>
<dbReference type="SUPFAM" id="SSF54285">
    <property type="entry name" value="MoaD/ThiS"/>
    <property type="match status" value="1"/>
</dbReference>
<evidence type="ECO:0000313" key="2">
    <source>
        <dbReference type="Proteomes" id="UP000616839"/>
    </source>
</evidence>
<dbReference type="InterPro" id="IPR016155">
    <property type="entry name" value="Mopterin_synth/thiamin_S_b"/>
</dbReference>
<dbReference type="RefSeq" id="WP_192139862.1">
    <property type="nucleotide sequence ID" value="NZ_JACYXZ010000001.1"/>
</dbReference>
<proteinExistence type="predicted"/>
<keyword evidence="2" id="KW-1185">Reference proteome</keyword>
<comment type="caution">
    <text evidence="1">The sequence shown here is derived from an EMBL/GenBank/DDBJ whole genome shotgun (WGS) entry which is preliminary data.</text>
</comment>
<reference evidence="1" key="1">
    <citation type="submission" date="2020-09" db="EMBL/GenBank/DDBJ databases">
        <title>Nocardioides sp. strain MJB4 16S ribosomal RNA gene Genome sequencing and assembly.</title>
        <authorList>
            <person name="Kim I."/>
        </authorList>
    </citation>
    <scope>NUCLEOTIDE SEQUENCE</scope>
    <source>
        <strain evidence="1">MJB4</strain>
    </source>
</reference>
<organism evidence="1 2">
    <name type="scientific">Nocardioides donggukensis</name>
    <dbReference type="NCBI Taxonomy" id="2774019"/>
    <lineage>
        <taxon>Bacteria</taxon>
        <taxon>Bacillati</taxon>
        <taxon>Actinomycetota</taxon>
        <taxon>Actinomycetes</taxon>
        <taxon>Propionibacteriales</taxon>
        <taxon>Nocardioidaceae</taxon>
        <taxon>Nocardioides</taxon>
    </lineage>
</organism>
<name>A0A927K5Y6_9ACTN</name>
<sequence length="100" mass="10078">MSADSPTIAQGETHVLVRYWAGARAAAGVAEDRLPVTGPVSLADVRTLAVAARDGSERLAAVLATCSALVGDAPAGRRDPADVVVVPGQTVEFLPPFAGG</sequence>
<dbReference type="Gene3D" id="3.10.20.30">
    <property type="match status" value="1"/>
</dbReference>
<accession>A0A927K5Y6</accession>
<dbReference type="InterPro" id="IPR012675">
    <property type="entry name" value="Beta-grasp_dom_sf"/>
</dbReference>
<dbReference type="EMBL" id="JACYXZ010000001">
    <property type="protein sequence ID" value="MBD8868315.1"/>
    <property type="molecule type" value="Genomic_DNA"/>
</dbReference>
<dbReference type="AlphaFoldDB" id="A0A927K5Y6"/>
<dbReference type="Proteomes" id="UP000616839">
    <property type="component" value="Unassembled WGS sequence"/>
</dbReference>